<name>A0A1I2DLD8_9BACT</name>
<keyword evidence="5" id="KW-1185">Reference proteome</keyword>
<dbReference type="PANTHER" id="PTHR44858:SF1">
    <property type="entry name" value="UDP-N-ACETYLGLUCOSAMINE--PEPTIDE N-ACETYLGLUCOSAMINYLTRANSFERASE SPINDLY-RELATED"/>
    <property type="match status" value="1"/>
</dbReference>
<evidence type="ECO:0000313" key="4">
    <source>
        <dbReference type="EMBL" id="SFE81425.1"/>
    </source>
</evidence>
<keyword evidence="2 3" id="KW-0802">TPR repeat</keyword>
<dbReference type="InterPro" id="IPR011990">
    <property type="entry name" value="TPR-like_helical_dom_sf"/>
</dbReference>
<proteinExistence type="predicted"/>
<dbReference type="PROSITE" id="PS50005">
    <property type="entry name" value="TPR"/>
    <property type="match status" value="2"/>
</dbReference>
<dbReference type="SMART" id="SM00028">
    <property type="entry name" value="TPR"/>
    <property type="match status" value="4"/>
</dbReference>
<dbReference type="InterPro" id="IPR019734">
    <property type="entry name" value="TPR_rpt"/>
</dbReference>
<reference evidence="4 5" key="1">
    <citation type="submission" date="2016-10" db="EMBL/GenBank/DDBJ databases">
        <authorList>
            <person name="de Groot N.N."/>
        </authorList>
    </citation>
    <scope>NUCLEOTIDE SEQUENCE [LARGE SCALE GENOMIC DNA]</scope>
    <source>
        <strain>GEY</strain>
        <strain evidence="5">DSM 9560</strain>
    </source>
</reference>
<evidence type="ECO:0000313" key="5">
    <source>
        <dbReference type="Proteomes" id="UP000199513"/>
    </source>
</evidence>
<gene>
    <name evidence="4" type="ORF">SAMN04488541_100771</name>
</gene>
<sequence length="219" mass="25151">MQKSAVNTNAYKQNYAMSSEAFYQQGLNYLHQRKYELALQSFEKALKEQTYNATIISDKAVTLFHLNRKLEALELLDQAQNLEPNNPYRYSSRAFIKEALGDLAGAIEDYQKAIALDPEDMVAYNNLGLLEEKLGYKQAAEQKFKQADDLVEKYGFAFGLEEKQEEKTQKIENQGVEKAKAKKASNKFSLSYFLSISKQVFSSKEVFQEFVSFVLKKKK</sequence>
<dbReference type="InterPro" id="IPR050498">
    <property type="entry name" value="Ycf3"/>
</dbReference>
<dbReference type="Proteomes" id="UP000199513">
    <property type="component" value="Unassembled WGS sequence"/>
</dbReference>
<evidence type="ECO:0000256" key="2">
    <source>
        <dbReference type="ARBA" id="ARBA00022803"/>
    </source>
</evidence>
<feature type="repeat" description="TPR" evidence="3">
    <location>
        <begin position="87"/>
        <end position="120"/>
    </location>
</feature>
<dbReference type="Pfam" id="PF13414">
    <property type="entry name" value="TPR_11"/>
    <property type="match status" value="1"/>
</dbReference>
<dbReference type="Pfam" id="PF14559">
    <property type="entry name" value="TPR_19"/>
    <property type="match status" value="1"/>
</dbReference>
<evidence type="ECO:0000256" key="3">
    <source>
        <dbReference type="PROSITE-ProRule" id="PRU00339"/>
    </source>
</evidence>
<dbReference type="PANTHER" id="PTHR44858">
    <property type="entry name" value="TETRATRICOPEPTIDE REPEAT PROTEIN 6"/>
    <property type="match status" value="1"/>
</dbReference>
<accession>A0A1I2DLD8</accession>
<feature type="repeat" description="TPR" evidence="3">
    <location>
        <begin position="19"/>
        <end position="52"/>
    </location>
</feature>
<organism evidence="4 5">
    <name type="scientific">Thermoflexibacter ruber</name>
    <dbReference type="NCBI Taxonomy" id="1003"/>
    <lineage>
        <taxon>Bacteria</taxon>
        <taxon>Pseudomonadati</taxon>
        <taxon>Bacteroidota</taxon>
        <taxon>Cytophagia</taxon>
        <taxon>Cytophagales</taxon>
        <taxon>Thermoflexibacteraceae</taxon>
        <taxon>Thermoflexibacter</taxon>
    </lineage>
</organism>
<keyword evidence="1" id="KW-0677">Repeat</keyword>
<dbReference type="AlphaFoldDB" id="A0A1I2DLD8"/>
<dbReference type="EMBL" id="FONY01000007">
    <property type="protein sequence ID" value="SFE81425.1"/>
    <property type="molecule type" value="Genomic_DNA"/>
</dbReference>
<dbReference type="STRING" id="1003.SAMN04488541_100771"/>
<dbReference type="SUPFAM" id="SSF48452">
    <property type="entry name" value="TPR-like"/>
    <property type="match status" value="1"/>
</dbReference>
<dbReference type="Gene3D" id="1.25.40.10">
    <property type="entry name" value="Tetratricopeptide repeat domain"/>
    <property type="match status" value="2"/>
</dbReference>
<protein>
    <submittedName>
        <fullName evidence="4">Tetratricopeptide repeat-containing protein</fullName>
    </submittedName>
</protein>
<evidence type="ECO:0000256" key="1">
    <source>
        <dbReference type="ARBA" id="ARBA00022737"/>
    </source>
</evidence>